<protein>
    <recommendedName>
        <fullName evidence="3">Transcriptional regulator</fullName>
    </recommendedName>
</protein>
<dbReference type="OrthoDB" id="4986073at2"/>
<comment type="caution">
    <text evidence="1">The sequence shown here is derived from an EMBL/GenBank/DDBJ whole genome shotgun (WGS) entry which is preliminary data.</text>
</comment>
<dbReference type="RefSeq" id="WP_115771221.1">
    <property type="nucleotide sequence ID" value="NZ_PIOC01000001.1"/>
</dbReference>
<dbReference type="Gene3D" id="3.30.70.270">
    <property type="match status" value="1"/>
</dbReference>
<accession>A0A3D8Q2A5</accession>
<evidence type="ECO:0000313" key="1">
    <source>
        <dbReference type="EMBL" id="RDW22363.1"/>
    </source>
</evidence>
<dbReference type="AlphaFoldDB" id="A0A3D8Q2A5"/>
<organism evidence="1 2">
    <name type="scientific">Oceanobacillus arenosus</name>
    <dbReference type="NCBI Taxonomy" id="1229153"/>
    <lineage>
        <taxon>Bacteria</taxon>
        <taxon>Bacillati</taxon>
        <taxon>Bacillota</taxon>
        <taxon>Bacilli</taxon>
        <taxon>Bacillales</taxon>
        <taxon>Bacillaceae</taxon>
        <taxon>Oceanobacillus</taxon>
    </lineage>
</organism>
<gene>
    <name evidence="1" type="ORF">CWR48_01260</name>
</gene>
<dbReference type="EMBL" id="PIOC01000001">
    <property type="protein sequence ID" value="RDW22363.1"/>
    <property type="molecule type" value="Genomic_DNA"/>
</dbReference>
<evidence type="ECO:0000313" key="2">
    <source>
        <dbReference type="Proteomes" id="UP000257143"/>
    </source>
</evidence>
<dbReference type="Proteomes" id="UP000257143">
    <property type="component" value="Unassembled WGS sequence"/>
</dbReference>
<name>A0A3D8Q2A5_9BACI</name>
<dbReference type="InterPro" id="IPR043128">
    <property type="entry name" value="Rev_trsase/Diguanyl_cyclase"/>
</dbReference>
<keyword evidence="2" id="KW-1185">Reference proteome</keyword>
<sequence>MRIKIAMFGRSETIMRAKAIIGDNPNISLLPFIYEEEMEVLELIERAFLCDIYIFTEPISYLYVKEKIEKKRLPVVQVALDEHTLLASVYQLIQQCQQVVNRFSVDVIEGANIIPVLRELNIHREHVFHYSYLRDVVVDLDEIIEHHTHLWNEGKIDHVITSSKEVEYRLYLLNIPASLMRIPSKNIEQAIMKAASMINFKQTTSAQVVVGYASLKSPPVGLAIQDEHVLQITQDKIQAALTLFAKNTNAAVFAISGNQFAIVGTKNLLDYLTSHYRDFPLFHELTNQLQLPVDIGFGLGLSPEEAEENAQLALNACSLEEKSISYIINERKELIGPIGVKKHVDTSKLYQALIHKARLNNELSYNFIEFITNRNNEPFSSNDIAVFYNVTKRSAERTVNKLLSGEVIRVSGEERPYLKGRPRKLFTLNQ</sequence>
<evidence type="ECO:0008006" key="3">
    <source>
        <dbReference type="Google" id="ProtNLM"/>
    </source>
</evidence>
<proteinExistence type="predicted"/>
<reference evidence="2" key="1">
    <citation type="submission" date="2017-11" db="EMBL/GenBank/DDBJ databases">
        <authorList>
            <person name="Zhu W."/>
        </authorList>
    </citation>
    <scope>NUCLEOTIDE SEQUENCE [LARGE SCALE GENOMIC DNA]</scope>
    <source>
        <strain evidence="2">CAU 1183</strain>
    </source>
</reference>